<feature type="domain" description="PNPLA" evidence="3">
    <location>
        <begin position="28"/>
        <end position="257"/>
    </location>
</feature>
<sequence>MPDQNLVSSIEEKQSARVLDGAQFQRCLVMAGGGFRFGYYLGMYRACQLQGKTPDVIVASCGAAIAGALIRHLPEDEQRLAWISSPQMHAFWRGLQANPDTSLWRAIRALAGRALFANDARRIPDLFQDYLFDIPPDLPVPPERSYPGAPALAIVAGRMLFGQNEVGTLRGEKKLFAETIFTEPRVAAMLAGMPSPIASNAHKNSVVAPQIEFETQIAVADAVRASIADMYYFRCHRIGEHHYSGGVIDLFPIEIARRLAKEVMMERKGWYGRHIELPALRMVLGINGNHRLRQVLQQEADVWIDTADMETALVQHQISKQILWLRNRIVLRVPERYDDFVAMVRLQWEYGYQRASQALAQDTGCR</sequence>
<evidence type="ECO:0000256" key="2">
    <source>
        <dbReference type="PROSITE-ProRule" id="PRU01161"/>
    </source>
</evidence>
<dbReference type="RefSeq" id="WP_212677996.1">
    <property type="nucleotide sequence ID" value="NZ_JAGSPK010000002.1"/>
</dbReference>
<dbReference type="InterPro" id="IPR016035">
    <property type="entry name" value="Acyl_Trfase/lysoPLipase"/>
</dbReference>
<dbReference type="Gene3D" id="3.40.1090.10">
    <property type="entry name" value="Cytosolic phospholipase A2 catalytic domain"/>
    <property type="match status" value="1"/>
</dbReference>
<evidence type="ECO:0000313" key="4">
    <source>
        <dbReference type="EMBL" id="MBR7791852.1"/>
    </source>
</evidence>
<keyword evidence="1" id="KW-0443">Lipid metabolism</keyword>
<evidence type="ECO:0000313" key="5">
    <source>
        <dbReference type="Proteomes" id="UP000682982"/>
    </source>
</evidence>
<reference evidence="4 5" key="1">
    <citation type="submission" date="2021-04" db="EMBL/GenBank/DDBJ databases">
        <title>novel species isolated from subtropical streams in China.</title>
        <authorList>
            <person name="Lu H."/>
        </authorList>
    </citation>
    <scope>NUCLEOTIDE SEQUENCE [LARGE SCALE GENOMIC DNA]</scope>
    <source>
        <strain evidence="4 5">FT147W</strain>
    </source>
</reference>
<evidence type="ECO:0000256" key="1">
    <source>
        <dbReference type="ARBA" id="ARBA00023098"/>
    </source>
</evidence>
<protein>
    <submittedName>
        <fullName evidence="4">Patatin-like phospholipase family protein</fullName>
    </submittedName>
</protein>
<keyword evidence="5" id="KW-1185">Reference proteome</keyword>
<comment type="caution">
    <text evidence="4">The sequence shown here is derived from an EMBL/GenBank/DDBJ whole genome shotgun (WGS) entry which is preliminary data.</text>
</comment>
<dbReference type="EMBL" id="JAGSPK010000002">
    <property type="protein sequence ID" value="MBR7791852.1"/>
    <property type="molecule type" value="Genomic_DNA"/>
</dbReference>
<gene>
    <name evidence="4" type="ORF">KDM87_04525</name>
</gene>
<accession>A0ABS5H0F1</accession>
<comment type="caution">
    <text evidence="2">Lacks conserved residue(s) required for the propagation of feature annotation.</text>
</comment>
<organism evidence="4 5">
    <name type="scientific">Undibacterium rivi</name>
    <dbReference type="NCBI Taxonomy" id="2828729"/>
    <lineage>
        <taxon>Bacteria</taxon>
        <taxon>Pseudomonadati</taxon>
        <taxon>Pseudomonadota</taxon>
        <taxon>Betaproteobacteria</taxon>
        <taxon>Burkholderiales</taxon>
        <taxon>Oxalobacteraceae</taxon>
        <taxon>Undibacterium</taxon>
    </lineage>
</organism>
<name>A0ABS5H0F1_9BURK</name>
<dbReference type="PROSITE" id="PS51635">
    <property type="entry name" value="PNPLA"/>
    <property type="match status" value="1"/>
</dbReference>
<dbReference type="SUPFAM" id="SSF52151">
    <property type="entry name" value="FabD/lysophospholipase-like"/>
    <property type="match status" value="1"/>
</dbReference>
<dbReference type="Pfam" id="PF01734">
    <property type="entry name" value="Patatin"/>
    <property type="match status" value="1"/>
</dbReference>
<proteinExistence type="predicted"/>
<evidence type="ECO:0000259" key="3">
    <source>
        <dbReference type="PROSITE" id="PS51635"/>
    </source>
</evidence>
<dbReference type="InterPro" id="IPR002641">
    <property type="entry name" value="PNPLA_dom"/>
</dbReference>
<dbReference type="Proteomes" id="UP000682982">
    <property type="component" value="Unassembled WGS sequence"/>
</dbReference>